<dbReference type="InterPro" id="IPR002575">
    <property type="entry name" value="Aminoglycoside_PTrfase"/>
</dbReference>
<dbReference type="OrthoDB" id="3787729at2"/>
<gene>
    <name evidence="17" type="ORF">D4765_04160</name>
</gene>
<dbReference type="AlphaFoldDB" id="A0A4T2C6B8"/>
<reference evidence="17 18" key="1">
    <citation type="journal article" date="2019" name="Microorganisms">
        <title>Systematic Affiliation and Genome Analysis of Subtercola vilae DB165(T) with Particular Emphasis on Cold Adaptation of an Isolate from a High-Altitude Cold Volcano Lake.</title>
        <authorList>
            <person name="Villalobos A.S."/>
            <person name="Wiese J."/>
            <person name="Imhoff J.F."/>
            <person name="Dorador C."/>
            <person name="Keller A."/>
            <person name="Hentschel U."/>
        </authorList>
    </citation>
    <scope>NUCLEOTIDE SEQUENCE [LARGE SCALE GENOMIC DNA]</scope>
    <source>
        <strain evidence="17 18">DB165</strain>
    </source>
</reference>
<keyword evidence="6" id="KW-0321">Glycogen metabolism</keyword>
<comment type="caution">
    <text evidence="17">The sequence shown here is derived from an EMBL/GenBank/DDBJ whole genome shotgun (WGS) entry which is preliminary data.</text>
</comment>
<keyword evidence="10" id="KW-0067">ATP-binding</keyword>
<keyword evidence="11" id="KW-0320">Glycogen biosynthesis</keyword>
<keyword evidence="9" id="KW-0418">Kinase</keyword>
<evidence type="ECO:0000313" key="18">
    <source>
        <dbReference type="Proteomes" id="UP000306192"/>
    </source>
</evidence>
<evidence type="ECO:0000256" key="5">
    <source>
        <dbReference type="ARBA" id="ARBA00013882"/>
    </source>
</evidence>
<evidence type="ECO:0000256" key="4">
    <source>
        <dbReference type="ARBA" id="ARBA00011962"/>
    </source>
</evidence>
<dbReference type="Pfam" id="PF18085">
    <property type="entry name" value="Mak_N_cap"/>
    <property type="match status" value="1"/>
</dbReference>
<sequence length="489" mass="51938">MAETLTDDHRDAVLAALAEWMPAQRWFAGKGTTPALRLIGSFDVDSTASETTQAADVRVATWLVLDAGGQQSKLYQVPLTFRSEALPALAASLVTTLTPTRLHVYDGAHDPAYAAALLDLITADAVTDPSHGVTASGRSQVAGHPLVTTGAKVLSGEQSNTSIIIRVEGPGGEPHTPVICKVFRVLHHGNNPDVVLQSALAKAGSTKVPASIGSVVGQWDDTRMPDGRTSGHLAFAQEFLPGVQDAWRVALDAVARDVAENGHSFIDAARALGEATAEIHQTLADVLPTLEPSPDLIAGVMASMRRRHGGAVREVPELAQYSAAIEKLFAAAEATPWPRLQRIHGDYHLGQVLALPNGGWVIVDFEGEPLRPMVERSQPDLALRDIAGMLRSFDYVAGSYGQSLAVASAESAQNDAVTAAAQWALDARAAFLDGYIARSGFDLHANHALLDAFEIDKALYEAIYEVRNRPTWLSIPTTAVARLAGDSGV</sequence>
<evidence type="ECO:0000256" key="7">
    <source>
        <dbReference type="ARBA" id="ARBA00022679"/>
    </source>
</evidence>
<protein>
    <recommendedName>
        <fullName evidence="5">Maltokinase</fullName>
        <ecNumber evidence="4">2.7.1.175</ecNumber>
    </recommendedName>
    <alternativeName>
        <fullName evidence="13">Maltose-1-phosphate synthase</fullName>
    </alternativeName>
</protein>
<evidence type="ECO:0000256" key="9">
    <source>
        <dbReference type="ARBA" id="ARBA00022777"/>
    </source>
</evidence>
<dbReference type="Gene3D" id="3.90.1200.10">
    <property type="match status" value="1"/>
</dbReference>
<dbReference type="UniPathway" id="UPA00164"/>
<evidence type="ECO:0000256" key="11">
    <source>
        <dbReference type="ARBA" id="ARBA00023056"/>
    </source>
</evidence>
<proteinExistence type="inferred from homology"/>
<evidence type="ECO:0000259" key="15">
    <source>
        <dbReference type="Pfam" id="PF01636"/>
    </source>
</evidence>
<feature type="domain" description="Maltokinase N-terminal cap" evidence="16">
    <location>
        <begin position="20"/>
        <end position="110"/>
    </location>
</feature>
<dbReference type="GO" id="GO:0005978">
    <property type="term" value="P:glycogen biosynthetic process"/>
    <property type="evidence" value="ECO:0007669"/>
    <property type="project" value="UniProtKB-UniPathway"/>
</dbReference>
<dbReference type="Proteomes" id="UP000306192">
    <property type="component" value="Unassembled WGS sequence"/>
</dbReference>
<evidence type="ECO:0000256" key="2">
    <source>
        <dbReference type="ARBA" id="ARBA00006219"/>
    </source>
</evidence>
<dbReference type="InterPro" id="IPR011009">
    <property type="entry name" value="Kinase-like_dom_sf"/>
</dbReference>
<name>A0A4T2C6B8_9MICO</name>
<feature type="domain" description="Aminoglycoside phosphotransferase" evidence="15">
    <location>
        <begin position="268"/>
        <end position="392"/>
    </location>
</feature>
<dbReference type="EMBL" id="QYRT01000005">
    <property type="protein sequence ID" value="TIH39953.1"/>
    <property type="molecule type" value="Genomic_DNA"/>
</dbReference>
<dbReference type="EC" id="2.7.1.175" evidence="4"/>
<evidence type="ECO:0000256" key="6">
    <source>
        <dbReference type="ARBA" id="ARBA00022600"/>
    </source>
</evidence>
<dbReference type="SUPFAM" id="SSF56112">
    <property type="entry name" value="Protein kinase-like (PK-like)"/>
    <property type="match status" value="1"/>
</dbReference>
<organism evidence="17 18">
    <name type="scientific">Subtercola vilae</name>
    <dbReference type="NCBI Taxonomy" id="2056433"/>
    <lineage>
        <taxon>Bacteria</taxon>
        <taxon>Bacillati</taxon>
        <taxon>Actinomycetota</taxon>
        <taxon>Actinomycetes</taxon>
        <taxon>Micrococcales</taxon>
        <taxon>Microbacteriaceae</taxon>
        <taxon>Subtercola</taxon>
    </lineage>
</organism>
<keyword evidence="12" id="KW-0119">Carbohydrate metabolism</keyword>
<evidence type="ECO:0000256" key="13">
    <source>
        <dbReference type="ARBA" id="ARBA00031251"/>
    </source>
</evidence>
<evidence type="ECO:0000256" key="14">
    <source>
        <dbReference type="ARBA" id="ARBA00049067"/>
    </source>
</evidence>
<keyword evidence="18" id="KW-1185">Reference proteome</keyword>
<keyword evidence="8" id="KW-0547">Nucleotide-binding</keyword>
<comment type="similarity">
    <text evidence="2">Belongs to the aminoglycoside phosphotransferase family.</text>
</comment>
<keyword evidence="7 17" id="KW-0808">Transferase</keyword>
<evidence type="ECO:0000313" key="17">
    <source>
        <dbReference type="EMBL" id="TIH39953.1"/>
    </source>
</evidence>
<evidence type="ECO:0000256" key="12">
    <source>
        <dbReference type="ARBA" id="ARBA00023277"/>
    </source>
</evidence>
<evidence type="ECO:0000256" key="8">
    <source>
        <dbReference type="ARBA" id="ARBA00022741"/>
    </source>
</evidence>
<evidence type="ECO:0000256" key="1">
    <source>
        <dbReference type="ARBA" id="ARBA00004964"/>
    </source>
</evidence>
<dbReference type="InterPro" id="IPR040999">
    <property type="entry name" value="Mak_N_cap"/>
</dbReference>
<evidence type="ECO:0000256" key="3">
    <source>
        <dbReference type="ARBA" id="ARBA00011245"/>
    </source>
</evidence>
<dbReference type="Pfam" id="PF01636">
    <property type="entry name" value="APH"/>
    <property type="match status" value="1"/>
</dbReference>
<evidence type="ECO:0000256" key="10">
    <source>
        <dbReference type="ARBA" id="ARBA00022840"/>
    </source>
</evidence>
<dbReference type="GO" id="GO:0016301">
    <property type="term" value="F:kinase activity"/>
    <property type="evidence" value="ECO:0007669"/>
    <property type="project" value="UniProtKB-KW"/>
</dbReference>
<accession>A0A4T2C6B8</accession>
<comment type="catalytic activity">
    <reaction evidence="14">
        <text>D-maltose + ATP = alpha-maltose 1-phosphate + ADP + H(+)</text>
        <dbReference type="Rhea" id="RHEA:31915"/>
        <dbReference type="ChEBI" id="CHEBI:15378"/>
        <dbReference type="ChEBI" id="CHEBI:17306"/>
        <dbReference type="ChEBI" id="CHEBI:30616"/>
        <dbReference type="ChEBI" id="CHEBI:63576"/>
        <dbReference type="ChEBI" id="CHEBI:456216"/>
        <dbReference type="EC" id="2.7.1.175"/>
    </reaction>
</comment>
<comment type="pathway">
    <text evidence="1">Glycan biosynthesis; glycogen biosynthesis.</text>
</comment>
<dbReference type="GO" id="GO:0005524">
    <property type="term" value="F:ATP binding"/>
    <property type="evidence" value="ECO:0007669"/>
    <property type="project" value="UniProtKB-KW"/>
</dbReference>
<comment type="subunit">
    <text evidence="3">Monomer.</text>
</comment>
<evidence type="ECO:0000259" key="16">
    <source>
        <dbReference type="Pfam" id="PF18085"/>
    </source>
</evidence>
<dbReference type="RefSeq" id="WP_136640947.1">
    <property type="nucleotide sequence ID" value="NZ_QYRT01000005.1"/>
</dbReference>